<dbReference type="AlphaFoldDB" id="A0AAD4LGJ5"/>
<evidence type="ECO:0000313" key="2">
    <source>
        <dbReference type="EMBL" id="KAH8991540.1"/>
    </source>
</evidence>
<keyword evidence="3" id="KW-1185">Reference proteome</keyword>
<dbReference type="EMBL" id="JAKELL010000026">
    <property type="protein sequence ID" value="KAH8991540.1"/>
    <property type="molecule type" value="Genomic_DNA"/>
</dbReference>
<accession>A0AAD4LGJ5</accession>
<gene>
    <name evidence="2" type="ORF">EDB92DRAFT_1816309</name>
</gene>
<sequence length="223" mass="23388">MKGNFAAPVQNGECVQARKAGRARKRENGAQTRMNEAVTLGVDEVGPHAEMKGTKGDDEVNLQVDTEGKDPAASEGTKEKGVVTVMGARGNGWRSHGETPANGGNGNGRKQGNVPLLRRRLYAQDGGRKWGNVLCEDETDGRSGTNTIASCARTSALEGAGNANRRVPNQGRGCTQTTWMAAPRFDALPGTLGIEVSVPLLQRQTNGDESKAAANSCCTGANP</sequence>
<comment type="caution">
    <text evidence="2">The sequence shown here is derived from an EMBL/GenBank/DDBJ whole genome shotgun (WGS) entry which is preliminary data.</text>
</comment>
<organism evidence="2 3">
    <name type="scientific">Lactarius akahatsu</name>
    <dbReference type="NCBI Taxonomy" id="416441"/>
    <lineage>
        <taxon>Eukaryota</taxon>
        <taxon>Fungi</taxon>
        <taxon>Dikarya</taxon>
        <taxon>Basidiomycota</taxon>
        <taxon>Agaricomycotina</taxon>
        <taxon>Agaricomycetes</taxon>
        <taxon>Russulales</taxon>
        <taxon>Russulaceae</taxon>
        <taxon>Lactarius</taxon>
    </lineage>
</organism>
<name>A0AAD4LGJ5_9AGAM</name>
<evidence type="ECO:0000313" key="3">
    <source>
        <dbReference type="Proteomes" id="UP001201163"/>
    </source>
</evidence>
<proteinExistence type="predicted"/>
<feature type="compositionally biased region" description="Basic and acidic residues" evidence="1">
    <location>
        <begin position="45"/>
        <end position="58"/>
    </location>
</feature>
<evidence type="ECO:0000256" key="1">
    <source>
        <dbReference type="SAM" id="MobiDB-lite"/>
    </source>
</evidence>
<reference evidence="2" key="1">
    <citation type="submission" date="2022-01" db="EMBL/GenBank/DDBJ databases">
        <title>Comparative genomics reveals a dynamic genome evolution in the ectomycorrhizal milk-cap (Lactarius) mushrooms.</title>
        <authorList>
            <consortium name="DOE Joint Genome Institute"/>
            <person name="Lebreton A."/>
            <person name="Tang N."/>
            <person name="Kuo A."/>
            <person name="LaButti K."/>
            <person name="Drula E."/>
            <person name="Barry K."/>
            <person name="Clum A."/>
            <person name="Lipzen A."/>
            <person name="Mousain D."/>
            <person name="Ng V."/>
            <person name="Wang R."/>
            <person name="Wang X."/>
            <person name="Dai Y."/>
            <person name="Henrissat B."/>
            <person name="Grigoriev I.V."/>
            <person name="Guerin-Laguette A."/>
            <person name="Yu F."/>
            <person name="Martin F.M."/>
        </authorList>
    </citation>
    <scope>NUCLEOTIDE SEQUENCE</scope>
    <source>
        <strain evidence="2">QP</strain>
    </source>
</reference>
<feature type="region of interest" description="Disordered" evidence="1">
    <location>
        <begin position="17"/>
        <end position="61"/>
    </location>
</feature>
<protein>
    <submittedName>
        <fullName evidence="2">Uncharacterized protein</fullName>
    </submittedName>
</protein>
<dbReference type="Proteomes" id="UP001201163">
    <property type="component" value="Unassembled WGS sequence"/>
</dbReference>
<feature type="region of interest" description="Disordered" evidence="1">
    <location>
        <begin position="89"/>
        <end position="114"/>
    </location>
</feature>